<gene>
    <name evidence="2" type="ORF">E3P99_03327</name>
</gene>
<feature type="repeat" description="RCC1" evidence="1">
    <location>
        <begin position="307"/>
        <end position="354"/>
    </location>
</feature>
<dbReference type="OrthoDB" id="5370059at2759"/>
<dbReference type="Gene3D" id="2.130.10.30">
    <property type="entry name" value="Regulator of chromosome condensation 1/beta-lactamase-inhibitor protein II"/>
    <property type="match status" value="3"/>
</dbReference>
<name>A0A4T0FI54_9BASI</name>
<organism evidence="2 3">
    <name type="scientific">Wallemia hederae</name>
    <dbReference type="NCBI Taxonomy" id="1540922"/>
    <lineage>
        <taxon>Eukaryota</taxon>
        <taxon>Fungi</taxon>
        <taxon>Dikarya</taxon>
        <taxon>Basidiomycota</taxon>
        <taxon>Wallemiomycotina</taxon>
        <taxon>Wallemiomycetes</taxon>
        <taxon>Wallemiales</taxon>
        <taxon>Wallemiaceae</taxon>
        <taxon>Wallemia</taxon>
    </lineage>
</organism>
<protein>
    <recommendedName>
        <fullName evidence="4">RCC1/BLIP-II protein</fullName>
    </recommendedName>
</protein>
<dbReference type="PROSITE" id="PS50012">
    <property type="entry name" value="RCC1_3"/>
    <property type="match status" value="3"/>
</dbReference>
<reference evidence="2 3" key="1">
    <citation type="submission" date="2019-03" db="EMBL/GenBank/DDBJ databases">
        <title>Sequencing 23 genomes of Wallemia ichthyophaga.</title>
        <authorList>
            <person name="Gostincar C."/>
        </authorList>
    </citation>
    <scope>NUCLEOTIDE SEQUENCE [LARGE SCALE GENOMIC DNA]</scope>
    <source>
        <strain evidence="2 3">EXF-5753</strain>
    </source>
</reference>
<accession>A0A4T0FI54</accession>
<evidence type="ECO:0000313" key="2">
    <source>
        <dbReference type="EMBL" id="TIA87185.1"/>
    </source>
</evidence>
<dbReference type="GO" id="GO:0005085">
    <property type="term" value="F:guanyl-nucleotide exchange factor activity"/>
    <property type="evidence" value="ECO:0007669"/>
    <property type="project" value="TreeGrafter"/>
</dbReference>
<keyword evidence="3" id="KW-1185">Reference proteome</keyword>
<evidence type="ECO:0000256" key="1">
    <source>
        <dbReference type="PROSITE-ProRule" id="PRU00235"/>
    </source>
</evidence>
<feature type="repeat" description="RCC1" evidence="1">
    <location>
        <begin position="166"/>
        <end position="218"/>
    </location>
</feature>
<evidence type="ECO:0000313" key="3">
    <source>
        <dbReference type="Proteomes" id="UP000310189"/>
    </source>
</evidence>
<dbReference type="SUPFAM" id="SSF50985">
    <property type="entry name" value="RCC1/BLIP-II"/>
    <property type="match status" value="1"/>
</dbReference>
<evidence type="ECO:0008006" key="4">
    <source>
        <dbReference type="Google" id="ProtNLM"/>
    </source>
</evidence>
<dbReference type="GO" id="GO:0005737">
    <property type="term" value="C:cytoplasm"/>
    <property type="evidence" value="ECO:0007669"/>
    <property type="project" value="TreeGrafter"/>
</dbReference>
<dbReference type="PANTHER" id="PTHR45982">
    <property type="entry name" value="REGULATOR OF CHROMOSOME CONDENSATION"/>
    <property type="match status" value="1"/>
</dbReference>
<dbReference type="PANTHER" id="PTHR45982:SF1">
    <property type="entry name" value="REGULATOR OF CHROMOSOME CONDENSATION"/>
    <property type="match status" value="1"/>
</dbReference>
<sequence length="359" mass="39005">MTYRLLNAGSNSNHQLNECDEDISSFKFAREFNNGVEIATGGNHTLVLSNTHVYGAGSNSSNQLGLGTDTVHTLTRLDWLSQLYPLHTPTRILASWDTSFVLLEGFNQSPLFISIGSAEFGARGVANASATPTPISLPLQDHHIVHLSASFRHIVAILKHNNNETFSVIGWGASRKGQLSDAYKAVPFLATPHTLLTTSTPLIRVSTGREHTIIHSADDLICWGSNAHGQLNIPSVPKHRTLLYGCTWRGTVWYDGEALWSVGRTGASPNATSSDDIRTPQLISDSLPPIQQLAVGSEHTLLRTADNTVYVCGWNEHGNLGLGHTRDMHTPIRIPLTATHIHAGNATSFILTDNVTDDT</sequence>
<dbReference type="AlphaFoldDB" id="A0A4T0FI54"/>
<comment type="caution">
    <text evidence="2">The sequence shown here is derived from an EMBL/GenBank/DDBJ whole genome shotgun (WGS) entry which is preliminary data.</text>
</comment>
<dbReference type="Proteomes" id="UP000310189">
    <property type="component" value="Unassembled WGS sequence"/>
</dbReference>
<dbReference type="InterPro" id="IPR051553">
    <property type="entry name" value="Ran_GTPase-activating"/>
</dbReference>
<feature type="repeat" description="RCC1" evidence="1">
    <location>
        <begin position="250"/>
        <end position="306"/>
    </location>
</feature>
<proteinExistence type="predicted"/>
<dbReference type="EMBL" id="SPNW01000062">
    <property type="protein sequence ID" value="TIA87185.1"/>
    <property type="molecule type" value="Genomic_DNA"/>
</dbReference>
<dbReference type="InterPro" id="IPR000408">
    <property type="entry name" value="Reg_chr_condens"/>
</dbReference>
<dbReference type="InterPro" id="IPR009091">
    <property type="entry name" value="RCC1/BLIP-II"/>
</dbReference>
<dbReference type="Pfam" id="PF13540">
    <property type="entry name" value="RCC1_2"/>
    <property type="match status" value="1"/>
</dbReference>